<keyword evidence="1" id="KW-1133">Transmembrane helix</keyword>
<reference evidence="2" key="1">
    <citation type="submission" date="2021-06" db="EMBL/GenBank/DDBJ databases">
        <authorList>
            <person name="Kallberg Y."/>
            <person name="Tangrot J."/>
            <person name="Rosling A."/>
        </authorList>
    </citation>
    <scope>NUCLEOTIDE SEQUENCE</scope>
    <source>
        <strain evidence="2">87-6 pot B 2015</strain>
    </source>
</reference>
<proteinExistence type="predicted"/>
<feature type="transmembrane region" description="Helical" evidence="1">
    <location>
        <begin position="20"/>
        <end position="40"/>
    </location>
</feature>
<keyword evidence="1" id="KW-0812">Transmembrane</keyword>
<sequence length="47" mass="5384">MSTSPNFNINLESVLFLKALYELAVICFLSYTNSDLLLFLDSSLFLY</sequence>
<keyword evidence="3" id="KW-1185">Reference proteome</keyword>
<dbReference type="EMBL" id="CAJVPP010000769">
    <property type="protein sequence ID" value="CAG8510656.1"/>
    <property type="molecule type" value="Genomic_DNA"/>
</dbReference>
<organism evidence="2 3">
    <name type="scientific">Funneliformis mosseae</name>
    <name type="common">Endomycorrhizal fungus</name>
    <name type="synonym">Glomus mosseae</name>
    <dbReference type="NCBI Taxonomy" id="27381"/>
    <lineage>
        <taxon>Eukaryota</taxon>
        <taxon>Fungi</taxon>
        <taxon>Fungi incertae sedis</taxon>
        <taxon>Mucoromycota</taxon>
        <taxon>Glomeromycotina</taxon>
        <taxon>Glomeromycetes</taxon>
        <taxon>Glomerales</taxon>
        <taxon>Glomeraceae</taxon>
        <taxon>Funneliformis</taxon>
    </lineage>
</organism>
<name>A0A9N8ZYD3_FUNMO</name>
<evidence type="ECO:0000313" key="3">
    <source>
        <dbReference type="Proteomes" id="UP000789375"/>
    </source>
</evidence>
<comment type="caution">
    <text evidence="2">The sequence shown here is derived from an EMBL/GenBank/DDBJ whole genome shotgun (WGS) entry which is preliminary data.</text>
</comment>
<keyword evidence="1" id="KW-0472">Membrane</keyword>
<dbReference type="AlphaFoldDB" id="A0A9N8ZYD3"/>
<dbReference type="Proteomes" id="UP000789375">
    <property type="component" value="Unassembled WGS sequence"/>
</dbReference>
<gene>
    <name evidence="2" type="ORF">FMOSSE_LOCUS4519</name>
</gene>
<evidence type="ECO:0000313" key="2">
    <source>
        <dbReference type="EMBL" id="CAG8510656.1"/>
    </source>
</evidence>
<accession>A0A9N8ZYD3</accession>
<evidence type="ECO:0000256" key="1">
    <source>
        <dbReference type="SAM" id="Phobius"/>
    </source>
</evidence>
<protein>
    <submittedName>
        <fullName evidence="2">3818_t:CDS:1</fullName>
    </submittedName>
</protein>